<evidence type="ECO:0000313" key="1">
    <source>
        <dbReference type="EMBL" id="KAI4299049.1"/>
    </source>
</evidence>
<sequence>MAGIASCGLVSLDHVEVVPNNANGKDDQKQFQEPEEEDNVDYSKRAQWLRAALLGANDGLISVASLLMSVGAVKTDGKAMLLAGFAGSVAGASSMAIGEFVSVYTQYEVEVAQMKRDKSNGGGNEKDIEMGIEKENLPNPFVAAFASALSFSVGALGPLLAAAFIKDYNIRLLVLVAVASLALVVFGGVGAVLGKVPVVRSCVRILLGGWMAMAISYALTKLVASSGLEL</sequence>
<evidence type="ECO:0000313" key="2">
    <source>
        <dbReference type="Proteomes" id="UP000828941"/>
    </source>
</evidence>
<proteinExistence type="predicted"/>
<reference evidence="1 2" key="1">
    <citation type="journal article" date="2022" name="DNA Res.">
        <title>Chromosomal-level genome assembly of the orchid tree Bauhinia variegata (Leguminosae; Cercidoideae) supports the allotetraploid origin hypothesis of Bauhinia.</title>
        <authorList>
            <person name="Zhong Y."/>
            <person name="Chen Y."/>
            <person name="Zheng D."/>
            <person name="Pang J."/>
            <person name="Liu Y."/>
            <person name="Luo S."/>
            <person name="Meng S."/>
            <person name="Qian L."/>
            <person name="Wei D."/>
            <person name="Dai S."/>
            <person name="Zhou R."/>
        </authorList>
    </citation>
    <scope>NUCLEOTIDE SEQUENCE [LARGE SCALE GENOMIC DNA]</scope>
    <source>
        <strain evidence="1">BV-YZ2020</strain>
    </source>
</reference>
<dbReference type="EMBL" id="CM039438">
    <property type="protein sequence ID" value="KAI4299049.1"/>
    <property type="molecule type" value="Genomic_DNA"/>
</dbReference>
<name>A0ACB9KNX4_BAUVA</name>
<protein>
    <submittedName>
        <fullName evidence="1">Uncharacterized protein</fullName>
    </submittedName>
</protein>
<comment type="caution">
    <text evidence="1">The sequence shown here is derived from an EMBL/GenBank/DDBJ whole genome shotgun (WGS) entry which is preliminary data.</text>
</comment>
<keyword evidence="2" id="KW-1185">Reference proteome</keyword>
<gene>
    <name evidence="1" type="ORF">L6164_032545</name>
</gene>
<organism evidence="1 2">
    <name type="scientific">Bauhinia variegata</name>
    <name type="common">Purple orchid tree</name>
    <name type="synonym">Phanera variegata</name>
    <dbReference type="NCBI Taxonomy" id="167791"/>
    <lineage>
        <taxon>Eukaryota</taxon>
        <taxon>Viridiplantae</taxon>
        <taxon>Streptophyta</taxon>
        <taxon>Embryophyta</taxon>
        <taxon>Tracheophyta</taxon>
        <taxon>Spermatophyta</taxon>
        <taxon>Magnoliopsida</taxon>
        <taxon>eudicotyledons</taxon>
        <taxon>Gunneridae</taxon>
        <taxon>Pentapetalae</taxon>
        <taxon>rosids</taxon>
        <taxon>fabids</taxon>
        <taxon>Fabales</taxon>
        <taxon>Fabaceae</taxon>
        <taxon>Cercidoideae</taxon>
        <taxon>Cercideae</taxon>
        <taxon>Bauhiniinae</taxon>
        <taxon>Bauhinia</taxon>
    </lineage>
</organism>
<dbReference type="Proteomes" id="UP000828941">
    <property type="component" value="Chromosome 13"/>
</dbReference>
<accession>A0ACB9KNX4</accession>